<dbReference type="CDD" id="cd04622">
    <property type="entry name" value="CBS_pair_HRP1_like"/>
    <property type="match status" value="1"/>
</dbReference>
<feature type="domain" description="CBS" evidence="3">
    <location>
        <begin position="10"/>
        <end position="69"/>
    </location>
</feature>
<dbReference type="PANTHER" id="PTHR43080:SF2">
    <property type="entry name" value="CBS DOMAIN-CONTAINING PROTEIN"/>
    <property type="match status" value="1"/>
</dbReference>
<dbReference type="Proteomes" id="UP001220962">
    <property type="component" value="Chromosome"/>
</dbReference>
<dbReference type="SUPFAM" id="SSF54631">
    <property type="entry name" value="CBS-domain pair"/>
    <property type="match status" value="1"/>
</dbReference>
<evidence type="ECO:0000256" key="2">
    <source>
        <dbReference type="PROSITE-ProRule" id="PRU00703"/>
    </source>
</evidence>
<evidence type="ECO:0000256" key="1">
    <source>
        <dbReference type="ARBA" id="ARBA00023122"/>
    </source>
</evidence>
<keyword evidence="1 2" id="KW-0129">CBS domain</keyword>
<reference evidence="4" key="1">
    <citation type="submission" date="2023-02" db="EMBL/GenBank/DDBJ databases">
        <title>Pathogen: clinical or host-associated sample.</title>
        <authorList>
            <person name="Hergert J."/>
            <person name="Casey R."/>
            <person name="Wagner J."/>
            <person name="Young E.L."/>
            <person name="Oakeson K.F."/>
        </authorList>
    </citation>
    <scope>NUCLEOTIDE SEQUENCE</scope>
    <source>
        <strain evidence="4">2022CK-00830</strain>
    </source>
</reference>
<dbReference type="EMBL" id="CP118101">
    <property type="protein sequence ID" value="WDH81447.1"/>
    <property type="molecule type" value="Genomic_DNA"/>
</dbReference>
<dbReference type="RefSeq" id="WP_274358941.1">
    <property type="nucleotide sequence ID" value="NZ_CP118101.1"/>
</dbReference>
<dbReference type="AlphaFoldDB" id="A0AAX3MVT4"/>
<accession>A0AAX3MVT4</accession>
<protein>
    <submittedName>
        <fullName evidence="4">CBS domain-containing protein</fullName>
    </submittedName>
</protein>
<dbReference type="Pfam" id="PF00571">
    <property type="entry name" value="CBS"/>
    <property type="match status" value="2"/>
</dbReference>
<sequence length="144" mass="15460">MTKKLVSEVMSTGVATVSADKHIYDVAVKMKDQDTGFIPIVETESSSKLVGVVTDRDLVLRGYAGKHSGSTGVEEVMTKKVHTVTKDTTADEAAELMAKYQIRRVPVIEGDQLIGIVSLGDLAVTHLLADNAGEALTQISEHLH</sequence>
<dbReference type="PANTHER" id="PTHR43080">
    <property type="entry name" value="CBS DOMAIN-CONTAINING PROTEIN CBSX3, MITOCHONDRIAL"/>
    <property type="match status" value="1"/>
</dbReference>
<proteinExistence type="predicted"/>
<evidence type="ECO:0000313" key="4">
    <source>
        <dbReference type="EMBL" id="WDH81447.1"/>
    </source>
</evidence>
<dbReference type="Gene3D" id="3.10.580.10">
    <property type="entry name" value="CBS-domain"/>
    <property type="match status" value="1"/>
</dbReference>
<dbReference type="InterPro" id="IPR046342">
    <property type="entry name" value="CBS_dom_sf"/>
</dbReference>
<name>A0AAX3MVT4_9BACL</name>
<dbReference type="SMART" id="SM00116">
    <property type="entry name" value="CBS"/>
    <property type="match status" value="2"/>
</dbReference>
<dbReference type="InterPro" id="IPR051257">
    <property type="entry name" value="Diverse_CBS-Domain"/>
</dbReference>
<evidence type="ECO:0000313" key="5">
    <source>
        <dbReference type="Proteomes" id="UP001220962"/>
    </source>
</evidence>
<dbReference type="PROSITE" id="PS51371">
    <property type="entry name" value="CBS"/>
    <property type="match status" value="2"/>
</dbReference>
<organism evidence="4 5">
    <name type="scientific">Paenibacillus urinalis</name>
    <dbReference type="NCBI Taxonomy" id="521520"/>
    <lineage>
        <taxon>Bacteria</taxon>
        <taxon>Bacillati</taxon>
        <taxon>Bacillota</taxon>
        <taxon>Bacilli</taxon>
        <taxon>Bacillales</taxon>
        <taxon>Paenibacillaceae</taxon>
        <taxon>Paenibacillus</taxon>
    </lineage>
</organism>
<feature type="domain" description="CBS" evidence="3">
    <location>
        <begin position="77"/>
        <end position="134"/>
    </location>
</feature>
<evidence type="ECO:0000259" key="3">
    <source>
        <dbReference type="PROSITE" id="PS51371"/>
    </source>
</evidence>
<dbReference type="InterPro" id="IPR000644">
    <property type="entry name" value="CBS_dom"/>
</dbReference>
<gene>
    <name evidence="4" type="ORF">PUW23_18205</name>
</gene>